<keyword evidence="1" id="KW-1133">Transmembrane helix</keyword>
<dbReference type="EMBL" id="CASHTH010000986">
    <property type="protein sequence ID" value="CAI8009678.1"/>
    <property type="molecule type" value="Genomic_DNA"/>
</dbReference>
<feature type="signal peptide" evidence="2">
    <location>
        <begin position="1"/>
        <end position="22"/>
    </location>
</feature>
<evidence type="ECO:0000256" key="1">
    <source>
        <dbReference type="SAM" id="Phobius"/>
    </source>
</evidence>
<proteinExistence type="predicted"/>
<sequence length="166" mass="17459">MDMSRSLIAGLVLLLSVTSVVGTGDANSTECVSQQELAAVKAELENNVDKLHSQINYWQGVTVNNILQDHCKTVTSSSETSPGCSGAFTNPAVIGASAALLVVIIVLITVVVIQCVLLVKKKRNAETHVATTSGTSSTAHSETYPMDATTSKSDYVTLNEAYGVNK</sequence>
<keyword evidence="2" id="KW-0732">Signal</keyword>
<evidence type="ECO:0000256" key="2">
    <source>
        <dbReference type="SAM" id="SignalP"/>
    </source>
</evidence>
<evidence type="ECO:0000313" key="3">
    <source>
        <dbReference type="EMBL" id="CAI8009678.1"/>
    </source>
</evidence>
<name>A0AA35RFD9_GEOBA</name>
<dbReference type="AlphaFoldDB" id="A0AA35RFD9"/>
<protein>
    <submittedName>
        <fullName evidence="3">Uncharacterized protein</fullName>
    </submittedName>
</protein>
<feature type="transmembrane region" description="Helical" evidence="1">
    <location>
        <begin position="92"/>
        <end position="119"/>
    </location>
</feature>
<accession>A0AA35RFD9</accession>
<evidence type="ECO:0000313" key="4">
    <source>
        <dbReference type="Proteomes" id="UP001174909"/>
    </source>
</evidence>
<comment type="caution">
    <text evidence="3">The sequence shown here is derived from an EMBL/GenBank/DDBJ whole genome shotgun (WGS) entry which is preliminary data.</text>
</comment>
<keyword evidence="1" id="KW-0812">Transmembrane</keyword>
<keyword evidence="4" id="KW-1185">Reference proteome</keyword>
<reference evidence="3" key="1">
    <citation type="submission" date="2023-03" db="EMBL/GenBank/DDBJ databases">
        <authorList>
            <person name="Steffen K."/>
            <person name="Cardenas P."/>
        </authorList>
    </citation>
    <scope>NUCLEOTIDE SEQUENCE</scope>
</reference>
<keyword evidence="1" id="KW-0472">Membrane</keyword>
<feature type="chain" id="PRO_5041246370" evidence="2">
    <location>
        <begin position="23"/>
        <end position="166"/>
    </location>
</feature>
<gene>
    <name evidence="3" type="ORF">GBAR_LOCUS6461</name>
</gene>
<dbReference type="Proteomes" id="UP001174909">
    <property type="component" value="Unassembled WGS sequence"/>
</dbReference>
<organism evidence="3 4">
    <name type="scientific">Geodia barretti</name>
    <name type="common">Barrett's horny sponge</name>
    <dbReference type="NCBI Taxonomy" id="519541"/>
    <lineage>
        <taxon>Eukaryota</taxon>
        <taxon>Metazoa</taxon>
        <taxon>Porifera</taxon>
        <taxon>Demospongiae</taxon>
        <taxon>Heteroscleromorpha</taxon>
        <taxon>Tetractinellida</taxon>
        <taxon>Astrophorina</taxon>
        <taxon>Geodiidae</taxon>
        <taxon>Geodia</taxon>
    </lineage>
</organism>